<dbReference type="PANTHER" id="PTHR14110">
    <property type="entry name" value="MITOCHONDRIAL IMPORT INNER MEMBRANE TRANSLOCASE SUBUNIT TIM22"/>
    <property type="match status" value="1"/>
</dbReference>
<keyword evidence="8" id="KW-0813">Transport</keyword>
<evidence type="ECO:0000256" key="1">
    <source>
        <dbReference type="ARBA" id="ARBA00004448"/>
    </source>
</evidence>
<reference evidence="9 10" key="1">
    <citation type="submission" date="2024-10" db="EMBL/GenBank/DDBJ databases">
        <title>Updated reference genomes for cyclostephanoid diatoms.</title>
        <authorList>
            <person name="Roberts W.R."/>
            <person name="Alverson A.J."/>
        </authorList>
    </citation>
    <scope>NUCLEOTIDE SEQUENCE [LARGE SCALE GENOMIC DNA]</scope>
    <source>
        <strain evidence="9 10">AJA232-27</strain>
    </source>
</reference>
<name>A0ABD3MFX9_9STRA</name>
<evidence type="ECO:0000313" key="9">
    <source>
        <dbReference type="EMBL" id="KAL3763006.1"/>
    </source>
</evidence>
<keyword evidence="7" id="KW-0472">Membrane</keyword>
<evidence type="ECO:0000256" key="6">
    <source>
        <dbReference type="ARBA" id="ARBA00023128"/>
    </source>
</evidence>
<evidence type="ECO:0000313" key="10">
    <source>
        <dbReference type="Proteomes" id="UP001530293"/>
    </source>
</evidence>
<keyword evidence="8" id="KW-0653">Protein transport</keyword>
<dbReference type="Proteomes" id="UP001530293">
    <property type="component" value="Unassembled WGS sequence"/>
</dbReference>
<protein>
    <recommendedName>
        <fullName evidence="8">Mitochondrial import inner membrane translocase subunit TIM22</fullName>
    </recommendedName>
</protein>
<evidence type="ECO:0000256" key="8">
    <source>
        <dbReference type="RuleBase" id="RU367038"/>
    </source>
</evidence>
<dbReference type="GO" id="GO:0042721">
    <property type="term" value="C:TIM22 mitochondrial import inner membrane insertion complex"/>
    <property type="evidence" value="ECO:0007669"/>
    <property type="project" value="UniProtKB-UniRule"/>
</dbReference>
<evidence type="ECO:0000256" key="7">
    <source>
        <dbReference type="ARBA" id="ARBA00023136"/>
    </source>
</evidence>
<accession>A0ABD3MFX9</accession>
<evidence type="ECO:0000256" key="4">
    <source>
        <dbReference type="ARBA" id="ARBA00022792"/>
    </source>
</evidence>
<keyword evidence="6 8" id="KW-0496">Mitochondrion</keyword>
<keyword evidence="4 8" id="KW-0999">Mitochondrion inner membrane</keyword>
<evidence type="ECO:0000256" key="2">
    <source>
        <dbReference type="ARBA" id="ARBA00008444"/>
    </source>
</evidence>
<dbReference type="AlphaFoldDB" id="A0ABD3MFX9"/>
<comment type="subunit">
    <text evidence="8">Component of the TIM22 complex.</text>
</comment>
<keyword evidence="10" id="KW-1185">Reference proteome</keyword>
<evidence type="ECO:0000256" key="5">
    <source>
        <dbReference type="ARBA" id="ARBA00022989"/>
    </source>
</evidence>
<comment type="similarity">
    <text evidence="2 8">Belongs to the Tim17/Tim22/Tim23 family.</text>
</comment>
<gene>
    <name evidence="9" type="ORF">ACHAWU_001153</name>
</gene>
<dbReference type="InterPro" id="IPR039175">
    <property type="entry name" value="TIM22"/>
</dbReference>
<organism evidence="9 10">
    <name type="scientific">Discostella pseudostelligera</name>
    <dbReference type="NCBI Taxonomy" id="259834"/>
    <lineage>
        <taxon>Eukaryota</taxon>
        <taxon>Sar</taxon>
        <taxon>Stramenopiles</taxon>
        <taxon>Ochrophyta</taxon>
        <taxon>Bacillariophyta</taxon>
        <taxon>Coscinodiscophyceae</taxon>
        <taxon>Thalassiosirophycidae</taxon>
        <taxon>Stephanodiscales</taxon>
        <taxon>Stephanodiscaceae</taxon>
        <taxon>Discostella</taxon>
    </lineage>
</organism>
<dbReference type="EMBL" id="JALLBG020000130">
    <property type="protein sequence ID" value="KAL3763006.1"/>
    <property type="molecule type" value="Genomic_DNA"/>
</dbReference>
<dbReference type="Pfam" id="PF02466">
    <property type="entry name" value="Tim17"/>
    <property type="match status" value="1"/>
</dbReference>
<comment type="subcellular location">
    <subcellularLocation>
        <location evidence="1 8">Mitochondrion inner membrane</location>
        <topology evidence="1 8">Multi-pass membrane protein</topology>
    </subcellularLocation>
</comment>
<comment type="function">
    <text evidence="8">Essential core component of the TIM22 complex, a complex that mediates the import and insertion of multi-pass transmembrane proteins into the mitochondrial inner membrane. In the TIM22 complex, it constitutes the voltage-activated and signal-gated channel. Forms a twin-pore translocase that uses the membrane potential as external driving force in 2 voltage-dependent steps.</text>
</comment>
<keyword evidence="8" id="KW-0811">Translocation</keyword>
<keyword evidence="5" id="KW-1133">Transmembrane helix</keyword>
<dbReference type="GO" id="GO:0045039">
    <property type="term" value="P:protein insertion into mitochondrial inner membrane"/>
    <property type="evidence" value="ECO:0007669"/>
    <property type="project" value="UniProtKB-UniRule"/>
</dbReference>
<keyword evidence="3" id="KW-0812">Transmembrane</keyword>
<proteinExistence type="inferred from homology"/>
<dbReference type="PANTHER" id="PTHR14110:SF0">
    <property type="entry name" value="MITOCHONDRIAL IMPORT INNER MEMBRANE TRANSLOCASE SUBUNIT TIM22"/>
    <property type="match status" value="1"/>
</dbReference>
<evidence type="ECO:0000256" key="3">
    <source>
        <dbReference type="ARBA" id="ARBA00022692"/>
    </source>
</evidence>
<dbReference type="GO" id="GO:0008320">
    <property type="term" value="F:protein transmembrane transporter activity"/>
    <property type="evidence" value="ECO:0007669"/>
    <property type="project" value="UniProtKB-UniRule"/>
</dbReference>
<comment type="caution">
    <text evidence="9">The sequence shown here is derived from an EMBL/GenBank/DDBJ whole genome shotgun (WGS) entry which is preliminary data.</text>
</comment>
<sequence length="191" mass="20135">MGGGGDKLSSGTFDDPKHVVYGPGLTRTLYSTGTGAFCGALYGTCIAAWYPDPIQSVGRYAASLPGRTDYRAVARTVARPAMWFSLAAGTFTATECAMEAARNEIKDPWNSLVAGMAGGAVIGMTTGRPQIVAAAAIGMGLFMAAVDISGPATVYDEPALHYKRMGVLPKQHVESDALTELKEKYPQHKNL</sequence>